<dbReference type="Proteomes" id="UP000273307">
    <property type="component" value="Unassembled WGS sequence"/>
</dbReference>
<dbReference type="RefSeq" id="WP_122444373.1">
    <property type="nucleotide sequence ID" value="NZ_UPHP01000119.1"/>
</dbReference>
<protein>
    <submittedName>
        <fullName evidence="1">Uncharacterized protein</fullName>
    </submittedName>
</protein>
<organism evidence="1 2">
    <name type="scientific">Mycobacterium attenuatum</name>
    <dbReference type="NCBI Taxonomy" id="2341086"/>
    <lineage>
        <taxon>Bacteria</taxon>
        <taxon>Bacillati</taxon>
        <taxon>Actinomycetota</taxon>
        <taxon>Actinomycetes</taxon>
        <taxon>Mycobacteriales</taxon>
        <taxon>Mycobacteriaceae</taxon>
        <taxon>Mycobacterium</taxon>
    </lineage>
</organism>
<keyword evidence="2" id="KW-1185">Reference proteome</keyword>
<evidence type="ECO:0000313" key="1">
    <source>
        <dbReference type="EMBL" id="VBA42084.1"/>
    </source>
</evidence>
<evidence type="ECO:0000313" key="2">
    <source>
        <dbReference type="Proteomes" id="UP000273307"/>
    </source>
</evidence>
<gene>
    <name evidence="1" type="ORF">LAUMK136_04390</name>
</gene>
<proteinExistence type="predicted"/>
<dbReference type="AlphaFoldDB" id="A0A498QB80"/>
<dbReference type="EMBL" id="UPHP01000119">
    <property type="protein sequence ID" value="VBA42084.1"/>
    <property type="molecule type" value="Genomic_DNA"/>
</dbReference>
<accession>A0A498QB80</accession>
<name>A0A498QB80_9MYCO</name>
<sequence length="147" mass="16522">MMGTANRSQVSTTWEQIDADEVSVLQARAAREAELVLTPHSDNERLALTAMFDFATTSNLPKLFAQPTTSILRTSAYRYGPSRVLSDLVEMLHGAILEENRHLGGAAADQYLYEDQSLFEVPDDWFAELRQTKILVDEDFELPWADG</sequence>
<reference evidence="1 2" key="1">
    <citation type="submission" date="2018-09" db="EMBL/GenBank/DDBJ databases">
        <authorList>
            <person name="Tagini F."/>
        </authorList>
    </citation>
    <scope>NUCLEOTIDE SEQUENCE [LARGE SCALE GENOMIC DNA]</scope>
    <source>
        <strain evidence="1 2">MK136</strain>
    </source>
</reference>